<keyword evidence="2" id="KW-0812">Transmembrane</keyword>
<evidence type="ECO:0000256" key="1">
    <source>
        <dbReference type="SAM" id="MobiDB-lite"/>
    </source>
</evidence>
<sequence length="326" mass="37307">MSIITLTEFGNSTEKWKKTPANTQKVMSFWEKAEGLFHALVAAKGNEVIYEGFNANNIGYDTEKVLFRPGDIKSYDETLEYANKKNNSEANARYKYVPEKFLYCYSNYKTYVEDGSIWFTQIENELNYFIKPIILTLRAFYLSLSLEDAVWGAIEEMKSFCNEEKSLLVKKIEDGLALFREDADADWKRRVMECIEPDLLLKKYREFLLTSIDTTGVYLLGFSLLAFYVKSKHLIADAAFSQSLETLLSNMIHINCYVRPSPEEALTDYRKLFLVAAAAPSRGVLTRSGKKLALASLPEEEGKFVGGTRKKSRPCFRKTEDTTKGR</sequence>
<evidence type="ECO:0000313" key="3">
    <source>
        <dbReference type="EMBL" id="QHT87626.1"/>
    </source>
</evidence>
<evidence type="ECO:0000256" key="2">
    <source>
        <dbReference type="SAM" id="Phobius"/>
    </source>
</evidence>
<feature type="region of interest" description="Disordered" evidence="1">
    <location>
        <begin position="304"/>
        <end position="326"/>
    </location>
</feature>
<feature type="compositionally biased region" description="Basic and acidic residues" evidence="1">
    <location>
        <begin position="317"/>
        <end position="326"/>
    </location>
</feature>
<organism evidence="3">
    <name type="scientific">viral metagenome</name>
    <dbReference type="NCBI Taxonomy" id="1070528"/>
    <lineage>
        <taxon>unclassified sequences</taxon>
        <taxon>metagenomes</taxon>
        <taxon>organismal metagenomes</taxon>
    </lineage>
</organism>
<reference evidence="3" key="1">
    <citation type="journal article" date="2020" name="Nature">
        <title>Giant virus diversity and host interactions through global metagenomics.</title>
        <authorList>
            <person name="Schulz F."/>
            <person name="Roux S."/>
            <person name="Paez-Espino D."/>
            <person name="Jungbluth S."/>
            <person name="Walsh D.A."/>
            <person name="Denef V.J."/>
            <person name="McMahon K.D."/>
            <person name="Konstantinidis K.T."/>
            <person name="Eloe-Fadrosh E.A."/>
            <person name="Kyrpides N.C."/>
            <person name="Woyke T."/>
        </authorList>
    </citation>
    <scope>NUCLEOTIDE SEQUENCE</scope>
    <source>
        <strain evidence="3">GVMAG-M-3300023184-190</strain>
    </source>
</reference>
<keyword evidence="2" id="KW-1133">Transmembrane helix</keyword>
<protein>
    <submittedName>
        <fullName evidence="3">Uncharacterized protein</fullName>
    </submittedName>
</protein>
<dbReference type="EMBL" id="MN740095">
    <property type="protein sequence ID" value="QHT87626.1"/>
    <property type="molecule type" value="Genomic_DNA"/>
</dbReference>
<proteinExistence type="predicted"/>
<keyword evidence="2" id="KW-0472">Membrane</keyword>
<dbReference type="AlphaFoldDB" id="A0A6C0I5I2"/>
<accession>A0A6C0I5I2</accession>
<name>A0A6C0I5I2_9ZZZZ</name>
<feature type="transmembrane region" description="Helical" evidence="2">
    <location>
        <begin position="207"/>
        <end position="229"/>
    </location>
</feature>